<feature type="region of interest" description="Disordered" evidence="1">
    <location>
        <begin position="17"/>
        <end position="72"/>
    </location>
</feature>
<accession>A0AA87USP0</accession>
<sequence>MTEFEDQLVPIPEQRSFKEKRDAVQRHKPILPTTPEGTVSPDAAALIFPRHDDDTQPHENPTRQLVRDLFTK</sequence>
<evidence type="ECO:0000313" key="2">
    <source>
        <dbReference type="EMBL" id="GEK80580.1"/>
    </source>
</evidence>
<keyword evidence="3" id="KW-1185">Reference proteome</keyword>
<proteinExistence type="predicted"/>
<dbReference type="RefSeq" id="WP_146794983.1">
    <property type="nucleotide sequence ID" value="NZ_BJUU01000011.1"/>
</dbReference>
<dbReference type="EMBL" id="BJUU01000011">
    <property type="protein sequence ID" value="GEK80580.1"/>
    <property type="molecule type" value="Genomic_DNA"/>
</dbReference>
<reference evidence="2 3" key="1">
    <citation type="submission" date="2019-07" db="EMBL/GenBank/DDBJ databases">
        <title>Whole genome shotgun sequence of Agrococcus baldri NBRC 103055.</title>
        <authorList>
            <person name="Hosoyama A."/>
            <person name="Uohara A."/>
            <person name="Ohji S."/>
            <person name="Ichikawa N."/>
        </authorList>
    </citation>
    <scope>NUCLEOTIDE SEQUENCE [LARGE SCALE GENOMIC DNA]</scope>
    <source>
        <strain evidence="2 3">NBRC 103055</strain>
    </source>
</reference>
<dbReference type="AlphaFoldDB" id="A0AA87USP0"/>
<evidence type="ECO:0000313" key="3">
    <source>
        <dbReference type="Proteomes" id="UP000321749"/>
    </source>
</evidence>
<protein>
    <submittedName>
        <fullName evidence="2">Uncharacterized protein</fullName>
    </submittedName>
</protein>
<evidence type="ECO:0000256" key="1">
    <source>
        <dbReference type="SAM" id="MobiDB-lite"/>
    </source>
</evidence>
<feature type="compositionally biased region" description="Basic and acidic residues" evidence="1">
    <location>
        <begin position="49"/>
        <end position="72"/>
    </location>
</feature>
<name>A0AA87USP0_9MICO</name>
<dbReference type="Proteomes" id="UP000321749">
    <property type="component" value="Unassembled WGS sequence"/>
</dbReference>
<organism evidence="2 3">
    <name type="scientific">Agrococcus baldri</name>
    <dbReference type="NCBI Taxonomy" id="153730"/>
    <lineage>
        <taxon>Bacteria</taxon>
        <taxon>Bacillati</taxon>
        <taxon>Actinomycetota</taxon>
        <taxon>Actinomycetes</taxon>
        <taxon>Micrococcales</taxon>
        <taxon>Microbacteriaceae</taxon>
        <taxon>Agrococcus</taxon>
    </lineage>
</organism>
<gene>
    <name evidence="2" type="ORF">ABA31_19310</name>
</gene>
<comment type="caution">
    <text evidence="2">The sequence shown here is derived from an EMBL/GenBank/DDBJ whole genome shotgun (WGS) entry which is preliminary data.</text>
</comment>